<dbReference type="EMBL" id="MEVH01000007">
    <property type="protein sequence ID" value="OGC52013.1"/>
    <property type="molecule type" value="Genomic_DNA"/>
</dbReference>
<dbReference type="STRING" id="1802624.A2982_00145"/>
<evidence type="ECO:0000313" key="3">
    <source>
        <dbReference type="Proteomes" id="UP000178771"/>
    </source>
</evidence>
<dbReference type="Pfam" id="PF12705">
    <property type="entry name" value="PDDEXK_1"/>
    <property type="match status" value="1"/>
</dbReference>
<sequence length="357" mass="41928">MNETNPLQTKTPDVCPYCQGKQITKKGIRSKKYEQIQIYYCKKCQKKFTASYTKGKTYPLKIILDAVTAYNRLNSLDQSANTITQKYGIKISPQNVANWAKSLRKHLSFLRMREFVNKKYDKHDVFIETQMFHGQIYNFKYHRAKTDLILDEDFKHYKLRAIQEFLELVVAECPHQAFKESTKRASEYKNVFNLDQVKISPKTNTANENTRLILQSVANNKLRHEVLQEFMLVNDSVTIACEIPVILDYDDIWHYKNTLGFDVPIKIAEDEKITGHIDLLQIRNGQIHILDYKPSAKKAKPVDQLTLYGLALARLTGLRLIHFKCAWFDENDYFEFYPLHVVYKKFPSKRKKKSRSH</sequence>
<dbReference type="Gene3D" id="3.90.320.10">
    <property type="match status" value="1"/>
</dbReference>
<dbReference type="InterPro" id="IPR011604">
    <property type="entry name" value="PDDEXK-like_dom_sf"/>
</dbReference>
<dbReference type="AlphaFoldDB" id="A0A1F4V5Y4"/>
<evidence type="ECO:0000259" key="1">
    <source>
        <dbReference type="Pfam" id="PF12705"/>
    </source>
</evidence>
<proteinExistence type="predicted"/>
<accession>A0A1F4V5Y4</accession>
<reference evidence="2 3" key="1">
    <citation type="journal article" date="2016" name="Nat. Commun.">
        <title>Thousands of microbial genomes shed light on interconnected biogeochemical processes in an aquifer system.</title>
        <authorList>
            <person name="Anantharaman K."/>
            <person name="Brown C.T."/>
            <person name="Hug L.A."/>
            <person name="Sharon I."/>
            <person name="Castelle C.J."/>
            <person name="Probst A.J."/>
            <person name="Thomas B.C."/>
            <person name="Singh A."/>
            <person name="Wilkins M.J."/>
            <person name="Karaoz U."/>
            <person name="Brodie E.L."/>
            <person name="Williams K.H."/>
            <person name="Hubbard S.S."/>
            <person name="Banfield J.F."/>
        </authorList>
    </citation>
    <scope>NUCLEOTIDE SEQUENCE [LARGE SCALE GENOMIC DNA]</scope>
</reference>
<dbReference type="InterPro" id="IPR038726">
    <property type="entry name" value="PDDEXK_AddAB-type"/>
</dbReference>
<comment type="caution">
    <text evidence="2">The sequence shown here is derived from an EMBL/GenBank/DDBJ whole genome shotgun (WGS) entry which is preliminary data.</text>
</comment>
<protein>
    <recommendedName>
        <fullName evidence="1">PD-(D/E)XK endonuclease-like domain-containing protein</fullName>
    </recommendedName>
</protein>
<evidence type="ECO:0000313" key="2">
    <source>
        <dbReference type="EMBL" id="OGC52013.1"/>
    </source>
</evidence>
<organism evidence="2 3">
    <name type="scientific">candidate division WWE3 bacterium RIFCSPLOWO2_01_FULL_39_13</name>
    <dbReference type="NCBI Taxonomy" id="1802624"/>
    <lineage>
        <taxon>Bacteria</taxon>
        <taxon>Katanobacteria</taxon>
    </lineage>
</organism>
<dbReference type="Proteomes" id="UP000178771">
    <property type="component" value="Unassembled WGS sequence"/>
</dbReference>
<feature type="domain" description="PD-(D/E)XK endonuclease-like" evidence="1">
    <location>
        <begin position="250"/>
        <end position="315"/>
    </location>
</feature>
<dbReference type="InterPro" id="IPR011335">
    <property type="entry name" value="Restrct_endonuc-II-like"/>
</dbReference>
<dbReference type="SUPFAM" id="SSF52980">
    <property type="entry name" value="Restriction endonuclease-like"/>
    <property type="match status" value="1"/>
</dbReference>
<gene>
    <name evidence="2" type="ORF">A2982_00145</name>
</gene>
<name>A0A1F4V5Y4_UNCKA</name>